<sequence length="97" mass="10157">MTFHSFVQWQLTSWTGRAARPTELPGARELYTACCHAPSEAAATVLLHMAGGAMDFVTSHGDHVLSRSVSALSSVGRAQERRKAGRSKGGGASAGTT</sequence>
<accession>A0A2R4SWH1</accession>
<evidence type="ECO:0000313" key="3">
    <source>
        <dbReference type="Proteomes" id="UP000244201"/>
    </source>
</evidence>
<evidence type="ECO:0000313" key="2">
    <source>
        <dbReference type="EMBL" id="AVZ71219.1"/>
    </source>
</evidence>
<feature type="region of interest" description="Disordered" evidence="1">
    <location>
        <begin position="72"/>
        <end position="97"/>
    </location>
</feature>
<keyword evidence="3" id="KW-1185">Reference proteome</keyword>
<dbReference type="EMBL" id="CP026304">
    <property type="protein sequence ID" value="AVZ71219.1"/>
    <property type="molecule type" value="Genomic_DNA"/>
</dbReference>
<feature type="compositionally biased region" description="Gly residues" evidence="1">
    <location>
        <begin position="87"/>
        <end position="97"/>
    </location>
</feature>
<gene>
    <name evidence="2" type="ORF">SLUN_02170</name>
</gene>
<dbReference type="AlphaFoldDB" id="A0A2R4SWH1"/>
<dbReference type="Proteomes" id="UP000244201">
    <property type="component" value="Chromosome"/>
</dbReference>
<protein>
    <submittedName>
        <fullName evidence="2">Uncharacterized protein</fullName>
    </submittedName>
</protein>
<evidence type="ECO:0000256" key="1">
    <source>
        <dbReference type="SAM" id="MobiDB-lite"/>
    </source>
</evidence>
<reference evidence="2 3" key="1">
    <citation type="submission" date="2018-01" db="EMBL/GenBank/DDBJ databases">
        <title>Complete genome sequence of Streptomyces lunaelactis MM109T, a Ferroverdin A producer isolated from cave moonmilk deposits.</title>
        <authorList>
            <person name="Naome A."/>
            <person name="Martinet L."/>
            <person name="Maciejewska M."/>
            <person name="Anderssen S."/>
            <person name="Adam D."/>
            <person name="Tenconi E."/>
            <person name="Deflandre B."/>
            <person name="Arguelles-Arias A."/>
            <person name="Calusinska M."/>
            <person name="Copieters W."/>
            <person name="Karim L."/>
            <person name="Hanikenne M."/>
            <person name="Baurain D."/>
            <person name="van Wezel G."/>
            <person name="Smargiasso N."/>
            <person name="de Pauw E."/>
            <person name="Delfosse P."/>
            <person name="Rigali S."/>
        </authorList>
    </citation>
    <scope>NUCLEOTIDE SEQUENCE [LARGE SCALE GENOMIC DNA]</scope>
    <source>
        <strain evidence="2 3">MM109</strain>
    </source>
</reference>
<proteinExistence type="predicted"/>
<organism evidence="2 3">
    <name type="scientific">Streptomyces lunaelactis</name>
    <dbReference type="NCBI Taxonomy" id="1535768"/>
    <lineage>
        <taxon>Bacteria</taxon>
        <taxon>Bacillati</taxon>
        <taxon>Actinomycetota</taxon>
        <taxon>Actinomycetes</taxon>
        <taxon>Kitasatosporales</taxon>
        <taxon>Streptomycetaceae</taxon>
        <taxon>Streptomyces</taxon>
    </lineage>
</organism>
<dbReference type="KEGG" id="slk:SLUN_02170"/>
<name>A0A2R4SWH1_9ACTN</name>